<dbReference type="SUPFAM" id="SSF52540">
    <property type="entry name" value="P-loop containing nucleoside triphosphate hydrolases"/>
    <property type="match status" value="1"/>
</dbReference>
<keyword evidence="4" id="KW-0547">Nucleotide-binding</keyword>
<keyword evidence="7" id="KW-0406">Ion transport</keyword>
<keyword evidence="6" id="KW-0408">Iron</keyword>
<dbReference type="AlphaFoldDB" id="A0AB39D967"/>
<proteinExistence type="predicted"/>
<reference evidence="14" key="2">
    <citation type="journal article" date="2019" name="Int. J. Syst. Evol. Microbiol.">
        <title>The Global Catalogue of Microorganisms (GCM) 10K type strain sequencing project: providing services to taxonomists for standard genome sequencing and annotation.</title>
        <authorList>
            <consortium name="The Broad Institute Genomics Platform"/>
            <consortium name="The Broad Institute Genome Sequencing Center for Infectious Disease"/>
            <person name="Wu L."/>
            <person name="Ma J."/>
        </authorList>
    </citation>
    <scope>NUCLEOTIDE SEQUENCE [LARGE SCALE GENOMIC DNA]</scope>
    <source>
        <strain evidence="14">JCM 15515</strain>
    </source>
</reference>
<evidence type="ECO:0000256" key="1">
    <source>
        <dbReference type="ARBA" id="ARBA00022448"/>
    </source>
</evidence>
<dbReference type="CDD" id="cd03259">
    <property type="entry name" value="ABC_Carb_Solutes_like"/>
    <property type="match status" value="1"/>
</dbReference>
<dbReference type="InterPro" id="IPR003439">
    <property type="entry name" value="ABC_transporter-like_ATP-bd"/>
</dbReference>
<organism evidence="12">
    <name type="scientific">Castellaniella ginsengisoli</name>
    <dbReference type="NCBI Taxonomy" id="546114"/>
    <lineage>
        <taxon>Bacteria</taxon>
        <taxon>Pseudomonadati</taxon>
        <taxon>Pseudomonadota</taxon>
        <taxon>Betaproteobacteria</taxon>
        <taxon>Burkholderiales</taxon>
        <taxon>Alcaligenaceae</taxon>
        <taxon>Castellaniella</taxon>
    </lineage>
</organism>
<keyword evidence="8" id="KW-0472">Membrane</keyword>
<reference evidence="12" key="4">
    <citation type="submission" date="2024-05" db="EMBL/GenBank/DDBJ databases">
        <authorList>
            <person name="Luo Y.-C."/>
            <person name="Nicholds J."/>
            <person name="Mortimer T."/>
            <person name="Maboni G."/>
        </authorList>
    </citation>
    <scope>NUCLEOTIDE SEQUENCE</scope>
    <source>
        <strain evidence="13">141555</strain>
        <strain evidence="12">151108</strain>
        <strain evidence="11">151836</strain>
    </source>
</reference>
<keyword evidence="1" id="KW-0813">Transport</keyword>
<keyword evidence="14" id="KW-1185">Reference proteome</keyword>
<dbReference type="GO" id="GO:0015408">
    <property type="term" value="F:ABC-type ferric iron transporter activity"/>
    <property type="evidence" value="ECO:0007669"/>
    <property type="project" value="InterPro"/>
</dbReference>
<dbReference type="GO" id="GO:0015697">
    <property type="term" value="P:quaternary ammonium group transport"/>
    <property type="evidence" value="ECO:0007669"/>
    <property type="project" value="UniProtKB-ARBA"/>
</dbReference>
<dbReference type="Proteomes" id="UP001500573">
    <property type="component" value="Unassembled WGS sequence"/>
</dbReference>
<evidence type="ECO:0000256" key="7">
    <source>
        <dbReference type="ARBA" id="ARBA00023065"/>
    </source>
</evidence>
<dbReference type="EMBL" id="BAAAEX010000003">
    <property type="protein sequence ID" value="GAA0772814.1"/>
    <property type="molecule type" value="Genomic_DNA"/>
</dbReference>
<evidence type="ECO:0000256" key="8">
    <source>
        <dbReference type="ARBA" id="ARBA00023136"/>
    </source>
</evidence>
<evidence type="ECO:0000313" key="12">
    <source>
        <dbReference type="EMBL" id="XDJ50401.1"/>
    </source>
</evidence>
<dbReference type="GO" id="GO:0016887">
    <property type="term" value="F:ATP hydrolysis activity"/>
    <property type="evidence" value="ECO:0007669"/>
    <property type="project" value="InterPro"/>
</dbReference>
<evidence type="ECO:0000313" key="13">
    <source>
        <dbReference type="EMBL" id="XDJ79489.1"/>
    </source>
</evidence>
<dbReference type="GO" id="GO:0005524">
    <property type="term" value="F:ATP binding"/>
    <property type="evidence" value="ECO:0007669"/>
    <property type="project" value="UniProtKB-KW"/>
</dbReference>
<dbReference type="PANTHER" id="PTHR42781">
    <property type="entry name" value="SPERMIDINE/PUTRESCINE IMPORT ATP-BINDING PROTEIN POTA"/>
    <property type="match status" value="1"/>
</dbReference>
<dbReference type="EMBL" id="CP158267">
    <property type="protein sequence ID" value="XDJ79489.1"/>
    <property type="molecule type" value="Genomic_DNA"/>
</dbReference>
<dbReference type="PANTHER" id="PTHR42781:SF4">
    <property type="entry name" value="SPERMIDINE_PUTRESCINE IMPORT ATP-BINDING PROTEIN POTA"/>
    <property type="match status" value="1"/>
</dbReference>
<evidence type="ECO:0000256" key="5">
    <source>
        <dbReference type="ARBA" id="ARBA00022840"/>
    </source>
</evidence>
<dbReference type="InterPro" id="IPR015853">
    <property type="entry name" value="ABC_transpr_FbpC"/>
</dbReference>
<dbReference type="Pfam" id="PF00005">
    <property type="entry name" value="ABC_tran"/>
    <property type="match status" value="1"/>
</dbReference>
<dbReference type="EMBL" id="CP158255">
    <property type="protein sequence ID" value="XDJ50401.1"/>
    <property type="molecule type" value="Genomic_DNA"/>
</dbReference>
<evidence type="ECO:0000256" key="3">
    <source>
        <dbReference type="ARBA" id="ARBA00022496"/>
    </source>
</evidence>
<dbReference type="InterPro" id="IPR003593">
    <property type="entry name" value="AAA+_ATPase"/>
</dbReference>
<dbReference type="InterPro" id="IPR017871">
    <property type="entry name" value="ABC_transporter-like_CS"/>
</dbReference>
<dbReference type="PROSITE" id="PS00211">
    <property type="entry name" value="ABC_TRANSPORTER_1"/>
    <property type="match status" value="1"/>
</dbReference>
<dbReference type="PROSITE" id="PS50893">
    <property type="entry name" value="ABC_TRANSPORTER_2"/>
    <property type="match status" value="1"/>
</dbReference>
<evidence type="ECO:0000256" key="6">
    <source>
        <dbReference type="ARBA" id="ARBA00023004"/>
    </source>
</evidence>
<dbReference type="EMBL" id="CP158254">
    <property type="protein sequence ID" value="XDJ46229.1"/>
    <property type="molecule type" value="Genomic_DNA"/>
</dbReference>
<name>A0AB39D967_9BURK</name>
<evidence type="ECO:0000259" key="9">
    <source>
        <dbReference type="PROSITE" id="PS50893"/>
    </source>
</evidence>
<dbReference type="RefSeq" id="WP_343835093.1">
    <property type="nucleotide sequence ID" value="NZ_BAAAEX010000003.1"/>
</dbReference>
<evidence type="ECO:0000313" key="14">
    <source>
        <dbReference type="Proteomes" id="UP001500573"/>
    </source>
</evidence>
<reference evidence="10" key="3">
    <citation type="submission" date="2023-12" db="EMBL/GenBank/DDBJ databases">
        <authorList>
            <person name="Sun Q."/>
            <person name="Inoue M."/>
        </authorList>
    </citation>
    <scope>NUCLEOTIDE SEQUENCE</scope>
    <source>
        <strain evidence="10">JCM 15515</strain>
    </source>
</reference>
<evidence type="ECO:0000256" key="2">
    <source>
        <dbReference type="ARBA" id="ARBA00022475"/>
    </source>
</evidence>
<evidence type="ECO:0000256" key="4">
    <source>
        <dbReference type="ARBA" id="ARBA00022741"/>
    </source>
</evidence>
<keyword evidence="3" id="KW-0410">Iron transport</keyword>
<dbReference type="SMART" id="SM00382">
    <property type="entry name" value="AAA"/>
    <property type="match status" value="1"/>
</dbReference>
<dbReference type="FunFam" id="3.40.50.300:FF:000425">
    <property type="entry name" value="Probable ABC transporter, ATP-binding subunit"/>
    <property type="match status" value="1"/>
</dbReference>
<keyword evidence="5 12" id="KW-0067">ATP-binding</keyword>
<reference evidence="10" key="1">
    <citation type="journal article" date="2014" name="Int. J. Syst. Evol. Microbiol.">
        <title>Complete genome of a new Firmicutes species belonging to the dominant human colonic microbiota ('Ruminococcus bicirculans') reveals two chromosomes and a selective capacity to utilize plant glucans.</title>
        <authorList>
            <consortium name="NISC Comparative Sequencing Program"/>
            <person name="Wegmann U."/>
            <person name="Louis P."/>
            <person name="Goesmann A."/>
            <person name="Henrissat B."/>
            <person name="Duncan S.H."/>
            <person name="Flint H.J."/>
        </authorList>
    </citation>
    <scope>NUCLEOTIDE SEQUENCE</scope>
    <source>
        <strain evidence="10">JCM 15515</strain>
    </source>
</reference>
<keyword evidence="2" id="KW-1003">Cell membrane</keyword>
<evidence type="ECO:0000313" key="10">
    <source>
        <dbReference type="EMBL" id="GAA0772814.1"/>
    </source>
</evidence>
<protein>
    <submittedName>
        <fullName evidence="12">ABC transporter ATP-binding protein</fullName>
    </submittedName>
</protein>
<dbReference type="GO" id="GO:0016020">
    <property type="term" value="C:membrane"/>
    <property type="evidence" value="ECO:0007669"/>
    <property type="project" value="InterPro"/>
</dbReference>
<evidence type="ECO:0000313" key="11">
    <source>
        <dbReference type="EMBL" id="XDJ46229.1"/>
    </source>
</evidence>
<feature type="domain" description="ABC transporter" evidence="9">
    <location>
        <begin position="2"/>
        <end position="238"/>
    </location>
</feature>
<dbReference type="InterPro" id="IPR027417">
    <property type="entry name" value="P-loop_NTPase"/>
</dbReference>
<sequence length="261" mass="28465">MLELDRISLSYATDGCRCAVLRDLSLSLEAGQIACLLGASGCGKTSVLRAIAGFEPLDGGSIRLDGRLLSGEGVRIEPEHRRVGMMFQDYALFPHLDVAANVGFGLRRLDAAERNRRVRTLLDLVGLTGQEARRPHELSGGQQQRVALARALAPEPELLLLDEPFSNLDVDARERLAFELRDLLKAAGRTALVVTHNQAEAFAVADRIGILREGRLAQWDTPYGMHHHPATPEIAAFIHREALMARRAQANLRGAPDSVAA</sequence>
<gene>
    <name evidence="11" type="ORF">ABRZ04_07660</name>
    <name evidence="13" type="ORF">ABRZ07_11385</name>
    <name evidence="12" type="ORF">ABRZ09_00605</name>
    <name evidence="10" type="ORF">GCM10009108_02090</name>
</gene>
<accession>A0AB39D967</accession>
<dbReference type="Gene3D" id="3.40.50.300">
    <property type="entry name" value="P-loop containing nucleotide triphosphate hydrolases"/>
    <property type="match status" value="1"/>
</dbReference>
<dbReference type="InterPro" id="IPR050093">
    <property type="entry name" value="ABC_SmlMolc_Importer"/>
</dbReference>